<evidence type="ECO:0000256" key="2">
    <source>
        <dbReference type="ARBA" id="ARBA00022487"/>
    </source>
</evidence>
<dbReference type="Gene3D" id="3.40.50.1820">
    <property type="entry name" value="alpha/beta hydrolase"/>
    <property type="match status" value="1"/>
</dbReference>
<keyword evidence="2" id="KW-0719">Serine esterase</keyword>
<evidence type="ECO:0000313" key="6">
    <source>
        <dbReference type="Proteomes" id="UP001240643"/>
    </source>
</evidence>
<dbReference type="InterPro" id="IPR000073">
    <property type="entry name" value="AB_hydrolase_1"/>
</dbReference>
<dbReference type="Pfam" id="PF00561">
    <property type="entry name" value="Abhydrolase_1"/>
    <property type="match status" value="1"/>
</dbReference>
<keyword evidence="3" id="KW-0378">Hydrolase</keyword>
<accession>A0ABU0LZC3</accession>
<proteinExistence type="inferred from homology"/>
<reference evidence="5" key="1">
    <citation type="submission" date="2023-07" db="EMBL/GenBank/DDBJ databases">
        <title>Genomic Encyclopedia of Type Strains, Phase IV (KMG-IV): sequencing the most valuable type-strain genomes for metagenomic binning, comparative biology and taxonomic classification.</title>
        <authorList>
            <person name="Goeker M."/>
        </authorList>
    </citation>
    <scope>NUCLEOTIDE SEQUENCE [LARGE SCALE GENOMIC DNA]</scope>
    <source>
        <strain evidence="5">DSM 21204</strain>
    </source>
</reference>
<evidence type="ECO:0000259" key="4">
    <source>
        <dbReference type="Pfam" id="PF00561"/>
    </source>
</evidence>
<feature type="domain" description="AB hydrolase-1" evidence="4">
    <location>
        <begin position="28"/>
        <end position="252"/>
    </location>
</feature>
<sequence length="270" mass="31278">MNFFEYNHLVVEYFEKKVTNPKGTIFYLPGFSSSYLAHQKVEQAITDYDYYSVSYPGHGRTIAHKSTDFNIHFYVEIVLKFIEMKQLHNLIFVGHSMGGAIAALIYRKRPDLFVKMFLIGPVNKTIQTTIPELYPIFFPDNFEDWLKKAKPFFHRLGDYLQDGIFVKNTQSWIQLINSCTVYGLGYRTLGPSLLLDSNLALVEEGIKAVEVPFWMVYGQFDRVVNTPKIAQYYQTTNPSCHTIELANCGHSPWIDDYQLYLQTLKDFLAS</sequence>
<protein>
    <submittedName>
        <fullName evidence="5">Pimeloyl-ACP methyl ester carboxylesterase</fullName>
    </submittedName>
</protein>
<gene>
    <name evidence="5" type="ORF">J2Z62_000475</name>
</gene>
<evidence type="ECO:0000313" key="5">
    <source>
        <dbReference type="EMBL" id="MDQ0514037.1"/>
    </source>
</evidence>
<comment type="similarity">
    <text evidence="1">Belongs to the lipase/esterase LIP3/BchO family.</text>
</comment>
<evidence type="ECO:0000256" key="1">
    <source>
        <dbReference type="ARBA" id="ARBA00006989"/>
    </source>
</evidence>
<dbReference type="Proteomes" id="UP001240643">
    <property type="component" value="Unassembled WGS sequence"/>
</dbReference>
<dbReference type="InterPro" id="IPR029058">
    <property type="entry name" value="AB_hydrolase_fold"/>
</dbReference>
<dbReference type="SUPFAM" id="SSF53474">
    <property type="entry name" value="alpha/beta-Hydrolases"/>
    <property type="match status" value="1"/>
</dbReference>
<dbReference type="PANTHER" id="PTHR43798:SF33">
    <property type="entry name" value="HYDROLASE, PUTATIVE (AFU_ORTHOLOGUE AFUA_2G14860)-RELATED"/>
    <property type="match status" value="1"/>
</dbReference>
<organism evidence="5 6">
    <name type="scientific">Mycoplasmoides fastidiosum</name>
    <dbReference type="NCBI Taxonomy" id="92758"/>
    <lineage>
        <taxon>Bacteria</taxon>
        <taxon>Bacillati</taxon>
        <taxon>Mycoplasmatota</taxon>
        <taxon>Mycoplasmoidales</taxon>
        <taxon>Mycoplasmoidaceae</taxon>
        <taxon>Mycoplasmoides</taxon>
    </lineage>
</organism>
<evidence type="ECO:0000256" key="3">
    <source>
        <dbReference type="ARBA" id="ARBA00022801"/>
    </source>
</evidence>
<name>A0ABU0LZC3_9BACT</name>
<keyword evidence="6" id="KW-1185">Reference proteome</keyword>
<dbReference type="InterPro" id="IPR050266">
    <property type="entry name" value="AB_hydrolase_sf"/>
</dbReference>
<dbReference type="PANTHER" id="PTHR43798">
    <property type="entry name" value="MONOACYLGLYCEROL LIPASE"/>
    <property type="match status" value="1"/>
</dbReference>
<dbReference type="RefSeq" id="WP_256547273.1">
    <property type="nucleotide sequence ID" value="NZ_CP101809.1"/>
</dbReference>
<comment type="caution">
    <text evidence="5">The sequence shown here is derived from an EMBL/GenBank/DDBJ whole genome shotgun (WGS) entry which is preliminary data.</text>
</comment>
<dbReference type="EMBL" id="JAUSWO010000001">
    <property type="protein sequence ID" value="MDQ0514037.1"/>
    <property type="molecule type" value="Genomic_DNA"/>
</dbReference>